<comment type="caution">
    <text evidence="1">The sequence shown here is derived from an EMBL/GenBank/DDBJ whole genome shotgun (WGS) entry which is preliminary data.</text>
</comment>
<dbReference type="EMBL" id="JAVDTR010000004">
    <property type="protein sequence ID" value="MDR6723368.1"/>
    <property type="molecule type" value="Genomic_DNA"/>
</dbReference>
<protein>
    <submittedName>
        <fullName evidence="1">Uncharacterized protein</fullName>
    </submittedName>
</protein>
<reference evidence="1" key="1">
    <citation type="submission" date="2023-07" db="EMBL/GenBank/DDBJ databases">
        <title>Sorghum-associated microbial communities from plants grown in Nebraska, USA.</title>
        <authorList>
            <person name="Schachtman D."/>
        </authorList>
    </citation>
    <scope>NUCLEOTIDE SEQUENCE</scope>
    <source>
        <strain evidence="1">BE80</strain>
    </source>
</reference>
<dbReference type="AlphaFoldDB" id="A0AAP5GZ75"/>
<dbReference type="RefSeq" id="WP_056701626.1">
    <property type="nucleotide sequence ID" value="NZ_JAVDTR010000004.1"/>
</dbReference>
<proteinExistence type="predicted"/>
<gene>
    <name evidence="1" type="ORF">J2W91_001820</name>
</gene>
<evidence type="ECO:0000313" key="1">
    <source>
        <dbReference type="EMBL" id="MDR6723368.1"/>
    </source>
</evidence>
<sequence>MGLEYGIKVAPSTKIPEVIERLSSVIIVHENYSIEHTPTGFAIVQDHAAWPEVMQLSIEQAVGLEEVEDGMQYIYCLFHIGGELTSNWLRQMQTETERIDGLSEWFEF</sequence>
<name>A0AAP5GZ75_PAEAM</name>
<accession>A0AAP5GZ75</accession>
<evidence type="ECO:0000313" key="2">
    <source>
        <dbReference type="Proteomes" id="UP001254832"/>
    </source>
</evidence>
<organism evidence="1 2">
    <name type="scientific">Paenibacillus amylolyticus</name>
    <dbReference type="NCBI Taxonomy" id="1451"/>
    <lineage>
        <taxon>Bacteria</taxon>
        <taxon>Bacillati</taxon>
        <taxon>Bacillota</taxon>
        <taxon>Bacilli</taxon>
        <taxon>Bacillales</taxon>
        <taxon>Paenibacillaceae</taxon>
        <taxon>Paenibacillus</taxon>
    </lineage>
</organism>
<dbReference type="Proteomes" id="UP001254832">
    <property type="component" value="Unassembled WGS sequence"/>
</dbReference>